<keyword evidence="2" id="KW-0812">Transmembrane</keyword>
<name>A0A4R0RGV3_9APHY</name>
<proteinExistence type="predicted"/>
<evidence type="ECO:0000313" key="4">
    <source>
        <dbReference type="EMBL" id="TCD66556.1"/>
    </source>
</evidence>
<accession>A0A4R0RGV3</accession>
<dbReference type="Gene3D" id="1.20.1280.50">
    <property type="match status" value="1"/>
</dbReference>
<organism evidence="4 5">
    <name type="scientific">Steccherinum ochraceum</name>
    <dbReference type="NCBI Taxonomy" id="92696"/>
    <lineage>
        <taxon>Eukaryota</taxon>
        <taxon>Fungi</taxon>
        <taxon>Dikarya</taxon>
        <taxon>Basidiomycota</taxon>
        <taxon>Agaricomycotina</taxon>
        <taxon>Agaricomycetes</taxon>
        <taxon>Polyporales</taxon>
        <taxon>Steccherinaceae</taxon>
        <taxon>Steccherinum</taxon>
    </lineage>
</organism>
<evidence type="ECO:0000259" key="3">
    <source>
        <dbReference type="PROSITE" id="PS50181"/>
    </source>
</evidence>
<dbReference type="SUPFAM" id="SSF50998">
    <property type="entry name" value="Quinoprotein alcohol dehydrogenase-like"/>
    <property type="match status" value="1"/>
</dbReference>
<dbReference type="SMART" id="SM00256">
    <property type="entry name" value="FBOX"/>
    <property type="match status" value="1"/>
</dbReference>
<dbReference type="InterPro" id="IPR001810">
    <property type="entry name" value="F-box_dom"/>
</dbReference>
<feature type="non-terminal residue" evidence="4">
    <location>
        <position position="1"/>
    </location>
</feature>
<evidence type="ECO:0000256" key="2">
    <source>
        <dbReference type="SAM" id="Phobius"/>
    </source>
</evidence>
<dbReference type="EMBL" id="RWJN01000131">
    <property type="protein sequence ID" value="TCD66556.1"/>
    <property type="molecule type" value="Genomic_DNA"/>
</dbReference>
<dbReference type="STRING" id="92696.A0A4R0RGV3"/>
<keyword evidence="5" id="KW-1185">Reference proteome</keyword>
<dbReference type="CDD" id="cd09917">
    <property type="entry name" value="F-box_SF"/>
    <property type="match status" value="1"/>
</dbReference>
<dbReference type="OrthoDB" id="550575at2759"/>
<feature type="compositionally biased region" description="Basic and acidic residues" evidence="1">
    <location>
        <begin position="253"/>
        <end position="263"/>
    </location>
</feature>
<keyword evidence="2" id="KW-0472">Membrane</keyword>
<protein>
    <recommendedName>
        <fullName evidence="3">F-box domain-containing protein</fullName>
    </recommendedName>
</protein>
<dbReference type="Pfam" id="PF12937">
    <property type="entry name" value="F-box-like"/>
    <property type="match status" value="1"/>
</dbReference>
<feature type="domain" description="F-box" evidence="3">
    <location>
        <begin position="57"/>
        <end position="105"/>
    </location>
</feature>
<keyword evidence="2" id="KW-1133">Transmembrane helix</keyword>
<evidence type="ECO:0000256" key="1">
    <source>
        <dbReference type="SAM" id="MobiDB-lite"/>
    </source>
</evidence>
<sequence length="715" mass="80072">PSQADWTLAGNSYSWSTRHHHIIDLILFILFILLLLTYTLSLVNEHTFTAAKHLLVMVHISDLPPEVLLQILSYLPLPSLHAVVLTSRPWHAFYQTHQSTLYHQAACHHRYIPSMDVTFDQAKSSYSLHGLRRADSWRNFSRYLFNMHSAWIGSGDVNARTYSANGSRVHRIKVDEAHGLVITSQTTGGITVSDLATDRVLWELSLDYVRSWAHVEYDNGFLIFDRFGEFKEVWRLATECEGKESSTIAPPDAHQHRQSDNSRKRYPSTDNRGHFIPWALLQSPEWGRAFRFVYPTLLVGSFHKAYTFDVESGKLLQTIENTQQIIDGNPLGEIHYVEVNEQHIFISGSIEMRVFSRADGRLVYNLSASHIPDVRRMRVDVPMEFLPFRQAKTQSIVLAQDSRETSLMRIGNPHYFVAVHVSGQDLVLLRDDAQILIIHDYPSAILGKRPLSDFAINVNIRHSQMSVPQVRAIYMAVDHGRAAVVTTAGVFVFTLNVLHHSPHLTSHLLPSHSPPPRLLSSHSLSSILPPILPITDTTSTTSTTSSTNTDTISTFTSTLTNSNPSPDLDPLPVASLALAACKVHSLDNYSALDQVTCLQMTESKLFLAYHPECAPEDSGRAGEDGDEDVGGEEAREGNGIQNAGVEAGDGVEDVAELELAMDEEEDPLINIPGDYPAAANEVLVEDNDEDEDDWFDEDEDLVTEWEPDLRYSANI</sequence>
<evidence type="ECO:0000313" key="5">
    <source>
        <dbReference type="Proteomes" id="UP000292702"/>
    </source>
</evidence>
<feature type="region of interest" description="Disordered" evidence="1">
    <location>
        <begin position="615"/>
        <end position="645"/>
    </location>
</feature>
<dbReference type="AlphaFoldDB" id="A0A4R0RGV3"/>
<dbReference type="InterPro" id="IPR036047">
    <property type="entry name" value="F-box-like_dom_sf"/>
</dbReference>
<dbReference type="InterPro" id="IPR011047">
    <property type="entry name" value="Quinoprotein_ADH-like_sf"/>
</dbReference>
<reference evidence="4 5" key="1">
    <citation type="submission" date="2018-11" db="EMBL/GenBank/DDBJ databases">
        <title>Genome assembly of Steccherinum ochraceum LE-BIN_3174, the white-rot fungus of the Steccherinaceae family (The Residual Polyporoid clade, Polyporales, Basidiomycota).</title>
        <authorList>
            <person name="Fedorova T.V."/>
            <person name="Glazunova O.A."/>
            <person name="Landesman E.O."/>
            <person name="Moiseenko K.V."/>
            <person name="Psurtseva N.V."/>
            <person name="Savinova O.S."/>
            <person name="Shakhova N.V."/>
            <person name="Tyazhelova T.V."/>
            <person name="Vasina D.V."/>
        </authorList>
    </citation>
    <scope>NUCLEOTIDE SEQUENCE [LARGE SCALE GENOMIC DNA]</scope>
    <source>
        <strain evidence="4 5">LE-BIN_3174</strain>
    </source>
</reference>
<feature type="transmembrane region" description="Helical" evidence="2">
    <location>
        <begin position="22"/>
        <end position="43"/>
    </location>
</feature>
<feature type="region of interest" description="Disordered" evidence="1">
    <location>
        <begin position="245"/>
        <end position="268"/>
    </location>
</feature>
<dbReference type="PROSITE" id="PS50181">
    <property type="entry name" value="FBOX"/>
    <property type="match status" value="1"/>
</dbReference>
<dbReference type="SUPFAM" id="SSF81383">
    <property type="entry name" value="F-box domain"/>
    <property type="match status" value="1"/>
</dbReference>
<gene>
    <name evidence="4" type="ORF">EIP91_001277</name>
</gene>
<comment type="caution">
    <text evidence="4">The sequence shown here is derived from an EMBL/GenBank/DDBJ whole genome shotgun (WGS) entry which is preliminary data.</text>
</comment>
<dbReference type="Proteomes" id="UP000292702">
    <property type="component" value="Unassembled WGS sequence"/>
</dbReference>